<dbReference type="GO" id="GO:0009451">
    <property type="term" value="P:RNA modification"/>
    <property type="evidence" value="ECO:0007669"/>
    <property type="project" value="UniProtKB-ARBA"/>
</dbReference>
<feature type="active site" description="Nucleophile" evidence="4">
    <location>
        <position position="44"/>
    </location>
</feature>
<dbReference type="PROSITE" id="PS01230">
    <property type="entry name" value="TRMA_1"/>
    <property type="match status" value="1"/>
</dbReference>
<dbReference type="Gene3D" id="3.40.50.150">
    <property type="entry name" value="Vaccinia Virus protein VP39"/>
    <property type="match status" value="1"/>
</dbReference>
<dbReference type="GO" id="GO:0008757">
    <property type="term" value="F:S-adenosylmethionine-dependent methyltransferase activity"/>
    <property type="evidence" value="ECO:0007669"/>
    <property type="project" value="UniProtKB-ARBA"/>
</dbReference>
<keyword evidence="7" id="KW-1185">Reference proteome</keyword>
<dbReference type="GO" id="GO:0008173">
    <property type="term" value="F:RNA methyltransferase activity"/>
    <property type="evidence" value="ECO:0007669"/>
    <property type="project" value="InterPro"/>
</dbReference>
<dbReference type="InterPro" id="IPR010280">
    <property type="entry name" value="U5_MeTrfase_fam"/>
</dbReference>
<dbReference type="Proteomes" id="UP000037267">
    <property type="component" value="Unassembled WGS sequence"/>
</dbReference>
<protein>
    <submittedName>
        <fullName evidence="6">23S rRNA (Uracil-5-)-methyltransferase RumA</fullName>
    </submittedName>
</protein>
<dbReference type="InterPro" id="IPR030391">
    <property type="entry name" value="MeTrfase_TrmA_CS"/>
</dbReference>
<keyword evidence="1 4" id="KW-0489">Methyltransferase</keyword>
<dbReference type="PANTHER" id="PTHR11061">
    <property type="entry name" value="RNA M5U METHYLTRANSFERASE"/>
    <property type="match status" value="1"/>
</dbReference>
<evidence type="ECO:0000313" key="6">
    <source>
        <dbReference type="EMBL" id="KNF08407.1"/>
    </source>
</evidence>
<dbReference type="RefSeq" id="WP_050355244.1">
    <property type="nucleotide sequence ID" value="NZ_LGSS01000007.1"/>
</dbReference>
<keyword evidence="2 4" id="KW-0808">Transferase</keyword>
<dbReference type="InterPro" id="IPR029063">
    <property type="entry name" value="SAM-dependent_MTases_sf"/>
</dbReference>
<sequence>MKKVEELKEKPDIIILDPPRDGIHPKAIHKIIDFNPEQFIYVSCKPTSLARDLPIFVERGYKVEKVKCVDMFPMTPHVECVTLMSRVEK</sequence>
<dbReference type="InterPro" id="IPR030390">
    <property type="entry name" value="MeTrfase_TrmA_AS"/>
</dbReference>
<evidence type="ECO:0000256" key="3">
    <source>
        <dbReference type="ARBA" id="ARBA00022691"/>
    </source>
</evidence>
<evidence type="ECO:0000256" key="1">
    <source>
        <dbReference type="ARBA" id="ARBA00022603"/>
    </source>
</evidence>
<dbReference type="PANTHER" id="PTHR11061:SF30">
    <property type="entry name" value="TRNA (URACIL(54)-C(5))-METHYLTRANSFERASE"/>
    <property type="match status" value="1"/>
</dbReference>
<accession>A0A0L0WAC5</accession>
<feature type="active site" evidence="5">
    <location>
        <position position="44"/>
    </location>
</feature>
<comment type="caution">
    <text evidence="6">The sequence shown here is derived from an EMBL/GenBank/DDBJ whole genome shotgun (WGS) entry which is preliminary data.</text>
</comment>
<dbReference type="Pfam" id="PF05958">
    <property type="entry name" value="tRNA_U5-meth_tr"/>
    <property type="match status" value="1"/>
</dbReference>
<dbReference type="STRING" id="1503.CLPU_7c00350"/>
<dbReference type="GO" id="GO:0032259">
    <property type="term" value="P:methylation"/>
    <property type="evidence" value="ECO:0007669"/>
    <property type="project" value="UniProtKB-KW"/>
</dbReference>
<comment type="caution">
    <text evidence="4">Lacks conserved residue(s) required for the propagation of feature annotation.</text>
</comment>
<evidence type="ECO:0000313" key="7">
    <source>
        <dbReference type="Proteomes" id="UP000037267"/>
    </source>
</evidence>
<evidence type="ECO:0000256" key="4">
    <source>
        <dbReference type="PROSITE-ProRule" id="PRU01024"/>
    </source>
</evidence>
<dbReference type="PATRIC" id="fig|1503.3.peg.3022"/>
<reference evidence="7" key="1">
    <citation type="submission" date="2015-07" db="EMBL/GenBank/DDBJ databases">
        <title>Draft genome sequence of the purine-degrading Gottschalkia purinilyticum DSM 1384 (formerly Clostridium purinilyticum).</title>
        <authorList>
            <person name="Poehlein A."/>
            <person name="Schiel-Bengelsdorf B."/>
            <person name="Bengelsdorf F.R."/>
            <person name="Daniel R."/>
            <person name="Duerre P."/>
        </authorList>
    </citation>
    <scope>NUCLEOTIDE SEQUENCE [LARGE SCALE GENOMIC DNA]</scope>
    <source>
        <strain evidence="7">DSM 1384</strain>
    </source>
</reference>
<evidence type="ECO:0000256" key="5">
    <source>
        <dbReference type="PROSITE-ProRule" id="PRU10015"/>
    </source>
</evidence>
<dbReference type="PROSITE" id="PS01231">
    <property type="entry name" value="TRMA_2"/>
    <property type="match status" value="1"/>
</dbReference>
<name>A0A0L0WAC5_GOTPU</name>
<feature type="binding site" evidence="4">
    <location>
        <position position="17"/>
    </location>
    <ligand>
        <name>S-adenosyl-L-methionine</name>
        <dbReference type="ChEBI" id="CHEBI:59789"/>
    </ligand>
</feature>
<organism evidence="6 7">
    <name type="scientific">Gottschalkia purinilytica</name>
    <name type="common">Clostridium purinilyticum</name>
    <dbReference type="NCBI Taxonomy" id="1503"/>
    <lineage>
        <taxon>Bacteria</taxon>
        <taxon>Bacillati</taxon>
        <taxon>Bacillota</taxon>
        <taxon>Tissierellia</taxon>
        <taxon>Tissierellales</taxon>
        <taxon>Gottschalkiaceae</taxon>
        <taxon>Gottschalkia</taxon>
    </lineage>
</organism>
<proteinExistence type="inferred from homology"/>
<comment type="similarity">
    <text evidence="4">Belongs to the class I-like SAM-binding methyltransferase superfamily. RNA M5U methyltransferase family.</text>
</comment>
<gene>
    <name evidence="6" type="primary">rumA</name>
    <name evidence="6" type="ORF">CLPU_7c00350</name>
</gene>
<dbReference type="AlphaFoldDB" id="A0A0L0WAC5"/>
<keyword evidence="3 4" id="KW-0949">S-adenosyl-L-methionine</keyword>
<evidence type="ECO:0000256" key="2">
    <source>
        <dbReference type="ARBA" id="ARBA00022679"/>
    </source>
</evidence>
<dbReference type="GO" id="GO:0006396">
    <property type="term" value="P:RNA processing"/>
    <property type="evidence" value="ECO:0007669"/>
    <property type="project" value="InterPro"/>
</dbReference>
<dbReference type="SUPFAM" id="SSF53335">
    <property type="entry name" value="S-adenosyl-L-methionine-dependent methyltransferases"/>
    <property type="match status" value="1"/>
</dbReference>
<dbReference type="PROSITE" id="PS51687">
    <property type="entry name" value="SAM_MT_RNA_M5U"/>
    <property type="match status" value="1"/>
</dbReference>
<dbReference type="EMBL" id="LGSS01000007">
    <property type="protein sequence ID" value="KNF08407.1"/>
    <property type="molecule type" value="Genomic_DNA"/>
</dbReference>